<keyword evidence="3" id="KW-1185">Reference proteome</keyword>
<organism evidence="2 3">
    <name type="scientific">Coniophora puteana (strain RWD-64-598)</name>
    <name type="common">Brown rot fungus</name>
    <dbReference type="NCBI Taxonomy" id="741705"/>
    <lineage>
        <taxon>Eukaryota</taxon>
        <taxon>Fungi</taxon>
        <taxon>Dikarya</taxon>
        <taxon>Basidiomycota</taxon>
        <taxon>Agaricomycotina</taxon>
        <taxon>Agaricomycetes</taxon>
        <taxon>Agaricomycetidae</taxon>
        <taxon>Boletales</taxon>
        <taxon>Coniophorineae</taxon>
        <taxon>Coniophoraceae</taxon>
        <taxon>Coniophora</taxon>
    </lineage>
</organism>
<proteinExistence type="predicted"/>
<feature type="region of interest" description="Disordered" evidence="1">
    <location>
        <begin position="434"/>
        <end position="513"/>
    </location>
</feature>
<dbReference type="Proteomes" id="UP000053558">
    <property type="component" value="Unassembled WGS sequence"/>
</dbReference>
<evidence type="ECO:0000256" key="1">
    <source>
        <dbReference type="SAM" id="MobiDB-lite"/>
    </source>
</evidence>
<evidence type="ECO:0000313" key="2">
    <source>
        <dbReference type="EMBL" id="EIW80678.1"/>
    </source>
</evidence>
<sequence>MTAEAAVGNPSVPMSDHSTKNPLPPTAFPSFTKAQRNVLLRNRTAWEDTADDSAEDKLVGQVVEEILRFPCDNFISKEDTAKAVMQWFKIESQETEERRRKKSVPGKAWNAFNVAEYFYREKYEGQMPFIWRRQQEEERQRRGSQGGPDTAAAADDDDDENMPAIGTAEWMALYSEARSVVYRNLSDKKYRELKKTATKWNSEGIPKAMQDKEFKGFLRWTRQVCHYAWLHFGVMMFLMHTRMDAENDCWSGWYDASLAISRPGVTAFTDLLPRPDIETTAFWRRFIAWFAASNGKGTTDAVAEAHKPKRTSVALRPDGYPILPDAYKNKKDLEGIFRDVMNAAFRYDTDKVGNDKVAVPWSKVDGHNLEFFNITDIPTDKFGKLVNIREPGLMTEGQLIPVWDMWKARAKESKDPIHFSSTYLITCSSTLSGARKSQGQRVSDDTDDVRVRRQRRRRRVVPDESDDGDAPSPADSLGVADISPLNPTADGGGAERRVPPRDHSVADICRPMPRPLLSAAPQLLESREHPEDVPASSASAATIFPASDCNARNTTATGAGVSRSALRSPPPLSDDDDEDFVPEKLSGQYRSSGLTSQGRLGPGSVQDTLAITAAATMASATALRPSATISHPSPTLMPAANIGSLLRRIRVDQPLPDFASHALPVAARESPTGLQTMPSPSPSTLLVSATALATEAASHCEGASGPVAADIISEVDEMGSHPTGGLPAAIDNADALTVSGGSPASRDVGAQIIIEGRHTPPRLKRKVG</sequence>
<dbReference type="RefSeq" id="XP_007769125.1">
    <property type="nucleotide sequence ID" value="XM_007770935.1"/>
</dbReference>
<feature type="compositionally biased region" description="Basic and acidic residues" evidence="1">
    <location>
        <begin position="493"/>
        <end position="505"/>
    </location>
</feature>
<feature type="region of interest" description="Disordered" evidence="1">
    <location>
        <begin position="1"/>
        <end position="29"/>
    </location>
</feature>
<feature type="region of interest" description="Disordered" evidence="1">
    <location>
        <begin position="135"/>
        <end position="161"/>
    </location>
</feature>
<name>A0A5M3MND1_CONPW</name>
<dbReference type="GeneID" id="19209148"/>
<feature type="region of interest" description="Disordered" evidence="1">
    <location>
        <begin position="555"/>
        <end position="603"/>
    </location>
</feature>
<feature type="compositionally biased region" description="Polar residues" evidence="1">
    <location>
        <begin position="588"/>
        <end position="598"/>
    </location>
</feature>
<gene>
    <name evidence="2" type="ORF">CONPUDRAFT_73748</name>
</gene>
<dbReference type="AlphaFoldDB" id="A0A5M3MND1"/>
<accession>A0A5M3MND1</accession>
<comment type="caution">
    <text evidence="2">The sequence shown here is derived from an EMBL/GenBank/DDBJ whole genome shotgun (WGS) entry which is preliminary data.</text>
</comment>
<evidence type="ECO:0000313" key="3">
    <source>
        <dbReference type="Proteomes" id="UP000053558"/>
    </source>
</evidence>
<reference evidence="3" key="1">
    <citation type="journal article" date="2012" name="Science">
        <title>The Paleozoic origin of enzymatic lignin decomposition reconstructed from 31 fungal genomes.</title>
        <authorList>
            <person name="Floudas D."/>
            <person name="Binder M."/>
            <person name="Riley R."/>
            <person name="Barry K."/>
            <person name="Blanchette R.A."/>
            <person name="Henrissat B."/>
            <person name="Martinez A.T."/>
            <person name="Otillar R."/>
            <person name="Spatafora J.W."/>
            <person name="Yadav J.S."/>
            <person name="Aerts A."/>
            <person name="Benoit I."/>
            <person name="Boyd A."/>
            <person name="Carlson A."/>
            <person name="Copeland A."/>
            <person name="Coutinho P.M."/>
            <person name="de Vries R.P."/>
            <person name="Ferreira P."/>
            <person name="Findley K."/>
            <person name="Foster B."/>
            <person name="Gaskell J."/>
            <person name="Glotzer D."/>
            <person name="Gorecki P."/>
            <person name="Heitman J."/>
            <person name="Hesse C."/>
            <person name="Hori C."/>
            <person name="Igarashi K."/>
            <person name="Jurgens J.A."/>
            <person name="Kallen N."/>
            <person name="Kersten P."/>
            <person name="Kohler A."/>
            <person name="Kuees U."/>
            <person name="Kumar T.K.A."/>
            <person name="Kuo A."/>
            <person name="LaButti K."/>
            <person name="Larrondo L.F."/>
            <person name="Lindquist E."/>
            <person name="Ling A."/>
            <person name="Lombard V."/>
            <person name="Lucas S."/>
            <person name="Lundell T."/>
            <person name="Martin R."/>
            <person name="McLaughlin D.J."/>
            <person name="Morgenstern I."/>
            <person name="Morin E."/>
            <person name="Murat C."/>
            <person name="Nagy L.G."/>
            <person name="Nolan M."/>
            <person name="Ohm R.A."/>
            <person name="Patyshakuliyeva A."/>
            <person name="Rokas A."/>
            <person name="Ruiz-Duenas F.J."/>
            <person name="Sabat G."/>
            <person name="Salamov A."/>
            <person name="Samejima M."/>
            <person name="Schmutz J."/>
            <person name="Slot J.C."/>
            <person name="St John F."/>
            <person name="Stenlid J."/>
            <person name="Sun H."/>
            <person name="Sun S."/>
            <person name="Syed K."/>
            <person name="Tsang A."/>
            <person name="Wiebenga A."/>
            <person name="Young D."/>
            <person name="Pisabarro A."/>
            <person name="Eastwood D.C."/>
            <person name="Martin F."/>
            <person name="Cullen D."/>
            <person name="Grigoriev I.V."/>
            <person name="Hibbett D.S."/>
        </authorList>
    </citation>
    <scope>NUCLEOTIDE SEQUENCE [LARGE SCALE GENOMIC DNA]</scope>
    <source>
        <strain evidence="3">RWD-64-598 SS2</strain>
    </source>
</reference>
<protein>
    <submittedName>
        <fullName evidence="2">Uncharacterized protein</fullName>
    </submittedName>
</protein>
<dbReference type="KEGG" id="cput:CONPUDRAFT_73748"/>
<dbReference type="EMBL" id="JH711579">
    <property type="protein sequence ID" value="EIW80678.1"/>
    <property type="molecule type" value="Genomic_DNA"/>
</dbReference>
<feature type="compositionally biased region" description="Basic and acidic residues" evidence="1">
    <location>
        <begin position="442"/>
        <end position="451"/>
    </location>
</feature>